<name>A0A9X2JVI5_9MICO</name>
<dbReference type="Gene3D" id="2.40.110.10">
    <property type="entry name" value="Butyryl-CoA Dehydrogenase, subunit A, domain 2"/>
    <property type="match status" value="1"/>
</dbReference>
<comment type="caution">
    <text evidence="1">The sequence shown here is derived from an EMBL/GenBank/DDBJ whole genome shotgun (WGS) entry which is preliminary data.</text>
</comment>
<sequence length="104" mass="11363">MVVEAQAAFTPLLPKELLTEFYADPDVRLCGAGNPHGRGRRVAGDVRVSGRWPYASGSGLQRFWHDLHVGSRHVQLTTHLAAERHGDALAMPAQVPTGAENVRR</sequence>
<organism evidence="1 2">
    <name type="scientific">Promicromonospora thailandica</name>
    <dbReference type="NCBI Taxonomy" id="765201"/>
    <lineage>
        <taxon>Bacteria</taxon>
        <taxon>Bacillati</taxon>
        <taxon>Actinomycetota</taxon>
        <taxon>Actinomycetes</taxon>
        <taxon>Micrococcales</taxon>
        <taxon>Promicromonosporaceae</taxon>
        <taxon>Promicromonospora</taxon>
    </lineage>
</organism>
<dbReference type="GO" id="GO:0016627">
    <property type="term" value="F:oxidoreductase activity, acting on the CH-CH group of donors"/>
    <property type="evidence" value="ECO:0007669"/>
    <property type="project" value="InterPro"/>
</dbReference>
<dbReference type="AlphaFoldDB" id="A0A9X2JVI5"/>
<accession>A0A9X2JVI5</accession>
<protein>
    <submittedName>
        <fullName evidence="1">Uncharacterized protein</fullName>
    </submittedName>
</protein>
<dbReference type="EMBL" id="JAMTCS010000009">
    <property type="protein sequence ID" value="MCP2265650.1"/>
    <property type="molecule type" value="Genomic_DNA"/>
</dbReference>
<evidence type="ECO:0000313" key="2">
    <source>
        <dbReference type="Proteomes" id="UP001139493"/>
    </source>
</evidence>
<evidence type="ECO:0000313" key="1">
    <source>
        <dbReference type="EMBL" id="MCP2265650.1"/>
    </source>
</evidence>
<dbReference type="InterPro" id="IPR046373">
    <property type="entry name" value="Acyl-CoA_Oxase/DH_mid-dom_sf"/>
</dbReference>
<gene>
    <name evidence="1" type="ORF">APR03_003008</name>
</gene>
<reference evidence="1" key="1">
    <citation type="submission" date="2022-06" db="EMBL/GenBank/DDBJ databases">
        <title>Genomic Encyclopedia of Archaeal and Bacterial Type Strains, Phase II (KMG-II): from individual species to whole genera.</title>
        <authorList>
            <person name="Goeker M."/>
        </authorList>
    </citation>
    <scope>NUCLEOTIDE SEQUENCE</scope>
    <source>
        <strain evidence="1">DSM 26652</strain>
    </source>
</reference>
<proteinExistence type="predicted"/>
<keyword evidence="2" id="KW-1185">Reference proteome</keyword>
<dbReference type="RefSeq" id="WP_253836950.1">
    <property type="nucleotide sequence ID" value="NZ_JAMTCS010000009.1"/>
</dbReference>
<dbReference type="Proteomes" id="UP001139493">
    <property type="component" value="Unassembled WGS sequence"/>
</dbReference>